<feature type="transmembrane region" description="Helical" evidence="1">
    <location>
        <begin position="44"/>
        <end position="64"/>
    </location>
</feature>
<dbReference type="EMBL" id="JH712416">
    <property type="protein sequence ID" value="EFO18266.1"/>
    <property type="molecule type" value="Genomic_DNA"/>
</dbReference>
<evidence type="ECO:0000256" key="1">
    <source>
        <dbReference type="SAM" id="Phobius"/>
    </source>
</evidence>
<keyword evidence="1" id="KW-0812">Transmembrane</keyword>
<sequence length="159" mass="18092">MKAHVKTHSCLRVCKCFQNVAILLPSICETYSYKKTFIRTFSPVLAILLFIPQILILSPTLFLLKNSAVQACHDDVTPNDSIHFLGCIDICIFAARINSLHGVCFFELQSGIFSNFTKFPWRHPFIRQKVNDSNELSDEMNKNDIDLLIKSIISEIIVS</sequence>
<protein>
    <submittedName>
        <fullName evidence="2">Uncharacterized protein</fullName>
    </submittedName>
</protein>
<keyword evidence="1" id="KW-1133">Transmembrane helix</keyword>
<accession>A0A1S0TQ78</accession>
<dbReference type="AlphaFoldDB" id="A0A1S0TQ78"/>
<dbReference type="KEGG" id="loa:LOAG_10230"/>
<gene>
    <name evidence="2" type="ORF">LOAG_10230</name>
</gene>
<dbReference type="CTD" id="9947672"/>
<evidence type="ECO:0000313" key="2">
    <source>
        <dbReference type="EMBL" id="EFO18266.1"/>
    </source>
</evidence>
<name>A0A1S0TQ78_LOALO</name>
<dbReference type="GeneID" id="9947672"/>
<proteinExistence type="predicted"/>
<dbReference type="RefSeq" id="XP_003145805.1">
    <property type="nucleotide sequence ID" value="XM_003145757.1"/>
</dbReference>
<organism evidence="2">
    <name type="scientific">Loa loa</name>
    <name type="common">Eye worm</name>
    <name type="synonym">Filaria loa</name>
    <dbReference type="NCBI Taxonomy" id="7209"/>
    <lineage>
        <taxon>Eukaryota</taxon>
        <taxon>Metazoa</taxon>
        <taxon>Ecdysozoa</taxon>
        <taxon>Nematoda</taxon>
        <taxon>Chromadorea</taxon>
        <taxon>Rhabditida</taxon>
        <taxon>Spirurina</taxon>
        <taxon>Spiruromorpha</taxon>
        <taxon>Filarioidea</taxon>
        <taxon>Onchocercidae</taxon>
        <taxon>Loa</taxon>
    </lineage>
</organism>
<dbReference type="InParanoid" id="A0A1S0TQ78"/>
<reference evidence="2" key="1">
    <citation type="submission" date="2012-04" db="EMBL/GenBank/DDBJ databases">
        <title>The Genome Sequence of Loa loa.</title>
        <authorList>
            <consortium name="The Broad Institute Genome Sequencing Platform"/>
            <consortium name="Broad Institute Genome Sequencing Center for Infectious Disease"/>
            <person name="Nutman T.B."/>
            <person name="Fink D.L."/>
            <person name="Russ C."/>
            <person name="Young S."/>
            <person name="Zeng Q."/>
            <person name="Gargeya S."/>
            <person name="Alvarado L."/>
            <person name="Berlin A."/>
            <person name="Chapman S.B."/>
            <person name="Chen Z."/>
            <person name="Freedman E."/>
            <person name="Gellesch M."/>
            <person name="Goldberg J."/>
            <person name="Griggs A."/>
            <person name="Gujja S."/>
            <person name="Heilman E.R."/>
            <person name="Heiman D."/>
            <person name="Howarth C."/>
            <person name="Mehta T."/>
            <person name="Neiman D."/>
            <person name="Pearson M."/>
            <person name="Roberts A."/>
            <person name="Saif S."/>
            <person name="Shea T."/>
            <person name="Shenoy N."/>
            <person name="Sisk P."/>
            <person name="Stolte C."/>
            <person name="Sykes S."/>
            <person name="White J."/>
            <person name="Yandava C."/>
            <person name="Haas B."/>
            <person name="Henn M.R."/>
            <person name="Nusbaum C."/>
            <person name="Birren B."/>
        </authorList>
    </citation>
    <scope>NUCLEOTIDE SEQUENCE [LARGE SCALE GENOMIC DNA]</scope>
</reference>
<keyword evidence="1" id="KW-0472">Membrane</keyword>